<organism evidence="9">
    <name type="scientific">Bactrocera latifrons</name>
    <name type="common">Malaysian fruit fly</name>
    <name type="synonym">Chaetodacus latifrons</name>
    <dbReference type="NCBI Taxonomy" id="174628"/>
    <lineage>
        <taxon>Eukaryota</taxon>
        <taxon>Metazoa</taxon>
        <taxon>Ecdysozoa</taxon>
        <taxon>Arthropoda</taxon>
        <taxon>Hexapoda</taxon>
        <taxon>Insecta</taxon>
        <taxon>Pterygota</taxon>
        <taxon>Neoptera</taxon>
        <taxon>Endopterygota</taxon>
        <taxon>Diptera</taxon>
        <taxon>Brachycera</taxon>
        <taxon>Muscomorpha</taxon>
        <taxon>Tephritoidea</taxon>
        <taxon>Tephritidae</taxon>
        <taxon>Bactrocera</taxon>
        <taxon>Bactrocera</taxon>
    </lineage>
</organism>
<feature type="region of interest" description="Disordered" evidence="8">
    <location>
        <begin position="32"/>
        <end position="68"/>
    </location>
</feature>
<evidence type="ECO:0000256" key="7">
    <source>
        <dbReference type="ARBA" id="ARBA00071275"/>
    </source>
</evidence>
<evidence type="ECO:0000256" key="6">
    <source>
        <dbReference type="ARBA" id="ARBA00023163"/>
    </source>
</evidence>
<protein>
    <recommendedName>
        <fullName evidence="7">Transcription termination factor 3, mitochondrial</fullName>
    </recommendedName>
</protein>
<sequence>MLILRNLRFITKVTKPDVNLLNNAPRIVRGLRSQTRQRPDISVSKGIDEANTNPTAQGLHDEQHAQSGITDTVNKYLKDELRQIENAQSADATTTNNKATHKEYKNVSAEDADNNALSIGEAKKDYVPTFNLAAYVNKSPTLQQFIQLGVDLHSIERRKGLAKFVLGLEFEKDVKPYLYFLQDQGVSPDVFGEFITKNPLFFKIDLDDLQTRVNYLESKNFTPDQRQRIFTRNPFWLMFSTRRIDQRLGYFQKEFRLNGDDVRFLSSKQPRLITYNMEHIRKSSFCIREEMGFDQDELKCLLLNKPRLWMMDSDLLIERFAYAHQTMKLSHDMLIQFPEVLSSREFRLRQRHEFLVTLGRAQYDPEKDLYISPRDLVSGNDYHFVRNVAKSDLETYELFLKTR</sequence>
<dbReference type="EMBL" id="GDHF01019737">
    <property type="protein sequence ID" value="JAI32577.1"/>
    <property type="molecule type" value="Transcribed_RNA"/>
</dbReference>
<comment type="similarity">
    <text evidence="2">Belongs to the mTERF family.</text>
</comment>
<evidence type="ECO:0000313" key="9">
    <source>
        <dbReference type="EMBL" id="JAI32577.1"/>
    </source>
</evidence>
<dbReference type="SMART" id="SM00733">
    <property type="entry name" value="Mterf"/>
    <property type="match status" value="5"/>
</dbReference>
<dbReference type="CTD" id="51001"/>
<dbReference type="Pfam" id="PF02536">
    <property type="entry name" value="mTERF"/>
    <property type="match status" value="1"/>
</dbReference>
<evidence type="ECO:0000256" key="2">
    <source>
        <dbReference type="ARBA" id="ARBA00007692"/>
    </source>
</evidence>
<dbReference type="PANTHER" id="PTHR13068:SF112">
    <property type="entry name" value="TRANSCRIPTION TERMINATION FACTOR 3, MITOCHONDRIAL"/>
    <property type="match status" value="1"/>
</dbReference>
<dbReference type="FunFam" id="1.25.70.10:FF:000002">
    <property type="entry name" value="transcription termination factor 3, mitochondrial"/>
    <property type="match status" value="1"/>
</dbReference>
<keyword evidence="4" id="KW-0805">Transcription regulation</keyword>
<dbReference type="PANTHER" id="PTHR13068">
    <property type="entry name" value="CGI-12 PROTEIN-RELATED"/>
    <property type="match status" value="1"/>
</dbReference>
<proteinExistence type="inferred from homology"/>
<dbReference type="OrthoDB" id="637682at2759"/>
<dbReference type="InterPro" id="IPR038538">
    <property type="entry name" value="MTERF_sf"/>
</dbReference>
<dbReference type="GO" id="GO:0005739">
    <property type="term" value="C:mitochondrion"/>
    <property type="evidence" value="ECO:0007669"/>
    <property type="project" value="UniProtKB-SubCell"/>
</dbReference>
<name>A0A0K8V0X0_BACLA</name>
<dbReference type="Gene3D" id="1.25.70.10">
    <property type="entry name" value="Transcription termination factor 3, mitochondrial"/>
    <property type="match status" value="1"/>
</dbReference>
<dbReference type="InterPro" id="IPR003690">
    <property type="entry name" value="MTERF"/>
</dbReference>
<reference evidence="9" key="1">
    <citation type="submission" date="2015-06" db="EMBL/GenBank/DDBJ databases">
        <authorList>
            <person name="Hoefler B.C."/>
            <person name="Straight P.D."/>
        </authorList>
    </citation>
    <scope>NUCLEOTIDE SEQUENCE</scope>
</reference>
<comment type="subcellular location">
    <subcellularLocation>
        <location evidence="1">Mitochondrion</location>
    </subcellularLocation>
</comment>
<evidence type="ECO:0000256" key="3">
    <source>
        <dbReference type="ARBA" id="ARBA00022946"/>
    </source>
</evidence>
<evidence type="ECO:0000256" key="8">
    <source>
        <dbReference type="SAM" id="MobiDB-lite"/>
    </source>
</evidence>
<evidence type="ECO:0000256" key="4">
    <source>
        <dbReference type="ARBA" id="ARBA00023015"/>
    </source>
</evidence>
<keyword evidence="5" id="KW-0496">Mitochondrion</keyword>
<keyword evidence="6" id="KW-0804">Transcription</keyword>
<dbReference type="GO" id="GO:0003676">
    <property type="term" value="F:nucleic acid binding"/>
    <property type="evidence" value="ECO:0007669"/>
    <property type="project" value="InterPro"/>
</dbReference>
<keyword evidence="3" id="KW-0809">Transit peptide</keyword>
<evidence type="ECO:0000256" key="5">
    <source>
        <dbReference type="ARBA" id="ARBA00023128"/>
    </source>
</evidence>
<dbReference type="GO" id="GO:0006390">
    <property type="term" value="P:mitochondrial transcription"/>
    <property type="evidence" value="ECO:0007669"/>
    <property type="project" value="TreeGrafter"/>
</dbReference>
<accession>A0A0K8V0X0</accession>
<dbReference type="AlphaFoldDB" id="A0A0K8V0X0"/>
<dbReference type="GO" id="GO:0006355">
    <property type="term" value="P:regulation of DNA-templated transcription"/>
    <property type="evidence" value="ECO:0007669"/>
    <property type="project" value="UniProtKB-ARBA"/>
</dbReference>
<dbReference type="GeneID" id="108971948"/>
<gene>
    <name evidence="9" type="primary">Mterfd1</name>
    <name evidence="9" type="ORF">c0_g1_i1</name>
</gene>
<evidence type="ECO:0000256" key="1">
    <source>
        <dbReference type="ARBA" id="ARBA00004173"/>
    </source>
</evidence>
<dbReference type="GO" id="GO:0061668">
    <property type="term" value="P:mitochondrial ribosome assembly"/>
    <property type="evidence" value="ECO:0007669"/>
    <property type="project" value="TreeGrafter"/>
</dbReference>